<protein>
    <submittedName>
        <fullName evidence="1">Uncharacterized protein</fullName>
    </submittedName>
</protein>
<proteinExistence type="predicted"/>
<accession>J9C9W3</accession>
<gene>
    <name evidence="1" type="ORF">EVA_15197</name>
</gene>
<organism evidence="1">
    <name type="scientific">gut metagenome</name>
    <dbReference type="NCBI Taxonomy" id="749906"/>
    <lineage>
        <taxon>unclassified sequences</taxon>
        <taxon>metagenomes</taxon>
        <taxon>organismal metagenomes</taxon>
    </lineage>
</organism>
<comment type="caution">
    <text evidence="1">The sequence shown here is derived from an EMBL/GenBank/DDBJ whole genome shotgun (WGS) entry which is preliminary data.</text>
</comment>
<reference evidence="1" key="1">
    <citation type="journal article" date="2012" name="PLoS ONE">
        <title>Gene sets for utilization of primary and secondary nutrition supplies in the distal gut of endangered iberian lynx.</title>
        <authorList>
            <person name="Alcaide M."/>
            <person name="Messina E."/>
            <person name="Richter M."/>
            <person name="Bargiela R."/>
            <person name="Peplies J."/>
            <person name="Huws S.A."/>
            <person name="Newbold C.J."/>
            <person name="Golyshin P.N."/>
            <person name="Simon M.A."/>
            <person name="Lopez G."/>
            <person name="Yakimov M.M."/>
            <person name="Ferrer M."/>
        </authorList>
    </citation>
    <scope>NUCLEOTIDE SEQUENCE</scope>
</reference>
<feature type="non-terminal residue" evidence="1">
    <location>
        <position position="1"/>
    </location>
</feature>
<evidence type="ECO:0000313" key="1">
    <source>
        <dbReference type="EMBL" id="EJW96695.1"/>
    </source>
</evidence>
<sequence>LGFDVQEDFESHPKDKVQCRSWCS</sequence>
<dbReference type="EMBL" id="AMCI01005158">
    <property type="protein sequence ID" value="EJW96695.1"/>
    <property type="molecule type" value="Genomic_DNA"/>
</dbReference>
<dbReference type="AlphaFoldDB" id="J9C9W3"/>
<name>J9C9W3_9ZZZZ</name>